<dbReference type="EMBL" id="JNGW01000066">
    <property type="protein sequence ID" value="KDR52345.1"/>
    <property type="molecule type" value="Genomic_DNA"/>
</dbReference>
<protein>
    <submittedName>
        <fullName evidence="2">Uncharacterized protein</fullName>
    </submittedName>
</protein>
<evidence type="ECO:0000313" key="2">
    <source>
        <dbReference type="EMBL" id="KDR52345.1"/>
    </source>
</evidence>
<gene>
    <name evidence="2" type="ORF">HMPREF1991_01527</name>
</gene>
<dbReference type="HOGENOM" id="CLU_2480744_0_0_10"/>
<keyword evidence="3" id="KW-1185">Reference proteome</keyword>
<accession>A0A069QHT2</accession>
<name>A0A069QHT2_HOYLO</name>
<comment type="caution">
    <text evidence="2">The sequence shown here is derived from an EMBL/GenBank/DDBJ whole genome shotgun (WGS) entry which is preliminary data.</text>
</comment>
<evidence type="ECO:0000313" key="3">
    <source>
        <dbReference type="Proteomes" id="UP000027442"/>
    </source>
</evidence>
<organism evidence="2 3">
    <name type="scientific">Hoylesella loescheii DSM 19665 = JCM 12249 = ATCC 15930</name>
    <dbReference type="NCBI Taxonomy" id="1122985"/>
    <lineage>
        <taxon>Bacteria</taxon>
        <taxon>Pseudomonadati</taxon>
        <taxon>Bacteroidota</taxon>
        <taxon>Bacteroidia</taxon>
        <taxon>Bacteroidales</taxon>
        <taxon>Prevotellaceae</taxon>
        <taxon>Hoylesella</taxon>
    </lineage>
</organism>
<reference evidence="2 3" key="1">
    <citation type="submission" date="2013-08" db="EMBL/GenBank/DDBJ databases">
        <authorList>
            <person name="Weinstock G."/>
            <person name="Sodergren E."/>
            <person name="Wylie T."/>
            <person name="Fulton L."/>
            <person name="Fulton R."/>
            <person name="Fronick C."/>
            <person name="O'Laughlin M."/>
            <person name="Godfrey J."/>
            <person name="Miner T."/>
            <person name="Herter B."/>
            <person name="Appelbaum E."/>
            <person name="Cordes M."/>
            <person name="Lek S."/>
            <person name="Wollam A."/>
            <person name="Pepin K.H."/>
            <person name="Palsikar V.B."/>
            <person name="Mitreva M."/>
            <person name="Wilson R.K."/>
        </authorList>
    </citation>
    <scope>NUCLEOTIDE SEQUENCE [LARGE SCALE GENOMIC DNA]</scope>
    <source>
        <strain evidence="2 3">ATCC 15930</strain>
    </source>
</reference>
<evidence type="ECO:0000256" key="1">
    <source>
        <dbReference type="SAM" id="Phobius"/>
    </source>
</evidence>
<keyword evidence="1" id="KW-0812">Transmembrane</keyword>
<feature type="transmembrane region" description="Helical" evidence="1">
    <location>
        <begin position="5"/>
        <end position="27"/>
    </location>
</feature>
<dbReference type="AlphaFoldDB" id="A0A069QHT2"/>
<feature type="transmembrane region" description="Helical" evidence="1">
    <location>
        <begin position="68"/>
        <end position="86"/>
    </location>
</feature>
<keyword evidence="1" id="KW-0472">Membrane</keyword>
<keyword evidence="1" id="KW-1133">Transmembrane helix</keyword>
<sequence>MEELIIIPITFFCMTTMFTLIYCLKISASLRDYLLYSHILVFFCFYLMGFCPVCVFSPRKTACVRRNLSLNIIFFILFVFLLFIQIL</sequence>
<dbReference type="Proteomes" id="UP000027442">
    <property type="component" value="Unassembled WGS sequence"/>
</dbReference>
<feature type="transmembrane region" description="Helical" evidence="1">
    <location>
        <begin position="33"/>
        <end position="56"/>
    </location>
</feature>
<proteinExistence type="predicted"/>